<reference evidence="1" key="1">
    <citation type="submission" date="2020-11" db="EMBL/GenBank/DDBJ databases">
        <authorList>
            <consortium name="DOE Joint Genome Institute"/>
            <person name="Ahrendt S."/>
            <person name="Riley R."/>
            <person name="Andreopoulos W."/>
            <person name="Labutti K."/>
            <person name="Pangilinan J."/>
            <person name="Ruiz-Duenas F.J."/>
            <person name="Barrasa J.M."/>
            <person name="Sanchez-Garcia M."/>
            <person name="Camarero S."/>
            <person name="Miyauchi S."/>
            <person name="Serrano A."/>
            <person name="Linde D."/>
            <person name="Babiker R."/>
            <person name="Drula E."/>
            <person name="Ayuso-Fernandez I."/>
            <person name="Pacheco R."/>
            <person name="Padilla G."/>
            <person name="Ferreira P."/>
            <person name="Barriuso J."/>
            <person name="Kellner H."/>
            <person name="Castanera R."/>
            <person name="Alfaro M."/>
            <person name="Ramirez L."/>
            <person name="Pisabarro A.G."/>
            <person name="Kuo A."/>
            <person name="Tritt A."/>
            <person name="Lipzen A."/>
            <person name="He G."/>
            <person name="Yan M."/>
            <person name="Ng V."/>
            <person name="Cullen D."/>
            <person name="Martin F."/>
            <person name="Rosso M.-N."/>
            <person name="Henrissat B."/>
            <person name="Hibbett D."/>
            <person name="Martinez A.T."/>
            <person name="Grigoriev I.V."/>
        </authorList>
    </citation>
    <scope>NUCLEOTIDE SEQUENCE</scope>
    <source>
        <strain evidence="1">MF-IS2</strain>
    </source>
</reference>
<dbReference type="SUPFAM" id="SSF52058">
    <property type="entry name" value="L domain-like"/>
    <property type="match status" value="1"/>
</dbReference>
<dbReference type="OrthoDB" id="2937708at2759"/>
<gene>
    <name evidence="1" type="ORF">P691DRAFT_777660</name>
</gene>
<accession>A0A9P5X6D1</accession>
<proteinExistence type="predicted"/>
<dbReference type="EMBL" id="MU151309">
    <property type="protein sequence ID" value="KAF9445318.1"/>
    <property type="molecule type" value="Genomic_DNA"/>
</dbReference>
<sequence length="482" mass="54466">MSSSQIRTATLPVELLTMIVQNIHDGDDLHQLARTSRDFNFLAVEELCSKYNIHPRSGILTLDNHTLPIISTLAISLSIVGAPLQFLNCDLTNTQSPQEMIKQTSSLLNFVSALSSLQRASFYFPSSGPGEWEDTLVAVFDTLAEKSCTDLHVKTFTRSTTSPGPRNNKLASLLQRFSLPSTGKRQNSRIVKTYSNRLETCYLQTLPTFLQPLFLYRLNASSRLTNLTFRYIYNYQEWDAFITHLDLPSLLVFTVSHCIIPGDAFSTFLKHHPSIVSLDFHHNTYLRHNPPALPSGILPRLTKLRTTSEYLVRYFPPLDTFPELTSVILPAGDMARDSTRAVMALQALLPCVNDITLSLEFTYVQCLDTWLRDSLVRAHHHGQAANRFGDTDPTRFLRCVKALKLDSKLIAYSSDGVIDLLVRWLCMFPALNRVFITRPCLPRVFTRDHFQKFAKMLARGSACVKNISVEADDLSIWTSCIN</sequence>
<protein>
    <recommendedName>
        <fullName evidence="3">F-box domain-containing protein</fullName>
    </recommendedName>
</protein>
<evidence type="ECO:0000313" key="2">
    <source>
        <dbReference type="Proteomes" id="UP000807342"/>
    </source>
</evidence>
<evidence type="ECO:0000313" key="1">
    <source>
        <dbReference type="EMBL" id="KAF9445318.1"/>
    </source>
</evidence>
<name>A0A9P5X6D1_9AGAR</name>
<keyword evidence="2" id="KW-1185">Reference proteome</keyword>
<evidence type="ECO:0008006" key="3">
    <source>
        <dbReference type="Google" id="ProtNLM"/>
    </source>
</evidence>
<dbReference type="Proteomes" id="UP000807342">
    <property type="component" value="Unassembled WGS sequence"/>
</dbReference>
<comment type="caution">
    <text evidence="1">The sequence shown here is derived from an EMBL/GenBank/DDBJ whole genome shotgun (WGS) entry which is preliminary data.</text>
</comment>
<organism evidence="1 2">
    <name type="scientific">Macrolepiota fuliginosa MF-IS2</name>
    <dbReference type="NCBI Taxonomy" id="1400762"/>
    <lineage>
        <taxon>Eukaryota</taxon>
        <taxon>Fungi</taxon>
        <taxon>Dikarya</taxon>
        <taxon>Basidiomycota</taxon>
        <taxon>Agaricomycotina</taxon>
        <taxon>Agaricomycetes</taxon>
        <taxon>Agaricomycetidae</taxon>
        <taxon>Agaricales</taxon>
        <taxon>Agaricineae</taxon>
        <taxon>Agaricaceae</taxon>
        <taxon>Macrolepiota</taxon>
    </lineage>
</organism>
<dbReference type="AlphaFoldDB" id="A0A9P5X6D1"/>